<evidence type="ECO:0000313" key="2">
    <source>
        <dbReference type="Proteomes" id="UP000182631"/>
    </source>
</evidence>
<evidence type="ECO:0000313" key="1">
    <source>
        <dbReference type="EMBL" id="SAY38977.1"/>
    </source>
</evidence>
<proteinExistence type="predicted"/>
<name>A0A165B2S2_9SYNE</name>
<reference evidence="2" key="1">
    <citation type="submission" date="2016-02" db="EMBL/GenBank/DDBJ databases">
        <authorList>
            <person name="liu f."/>
        </authorList>
    </citation>
    <scope>NUCLEOTIDE SEQUENCE [LARGE SCALE GENOMIC DNA]</scope>
</reference>
<accession>A0A165B2S2</accession>
<organism evidence="1 2">
    <name type="scientific">Candidatus Synechococcus spongiarum</name>
    <dbReference type="NCBI Taxonomy" id="431041"/>
    <lineage>
        <taxon>Bacteria</taxon>
        <taxon>Bacillati</taxon>
        <taxon>Cyanobacteriota</taxon>
        <taxon>Cyanophyceae</taxon>
        <taxon>Synechococcales</taxon>
        <taxon>Synechococcaceae</taxon>
        <taxon>Synechococcus</taxon>
    </lineage>
</organism>
<sequence length="40" mass="4215">MIFIGIDQDQTKILLNLAGLIIPADQSGFLAGALPGQHHS</sequence>
<dbReference type="AlphaFoldDB" id="A0A165B2S2"/>
<keyword evidence="2" id="KW-1185">Reference proteome</keyword>
<gene>
    <name evidence="1" type="ORF">FLM9_997</name>
</gene>
<protein>
    <submittedName>
        <fullName evidence="1">Uncharacterized protein</fullName>
    </submittedName>
</protein>
<dbReference type="EMBL" id="FITM01000105">
    <property type="protein sequence ID" value="SAY38977.1"/>
    <property type="molecule type" value="Genomic_DNA"/>
</dbReference>
<dbReference type="Proteomes" id="UP000182631">
    <property type="component" value="Unassembled WGS sequence"/>
</dbReference>